<dbReference type="GO" id="GO:0005789">
    <property type="term" value="C:endoplasmic reticulum membrane"/>
    <property type="evidence" value="ECO:0007669"/>
    <property type="project" value="UniProtKB-SubCell"/>
</dbReference>
<protein>
    <recommendedName>
        <fullName evidence="4">glucose-6-phosphatase</fullName>
        <ecNumber evidence="4">3.1.3.9</ecNumber>
    </recommendedName>
</protein>
<evidence type="ECO:0000256" key="8">
    <source>
        <dbReference type="ARBA" id="ARBA00022824"/>
    </source>
</evidence>
<dbReference type="SMART" id="SM00014">
    <property type="entry name" value="acidPPc"/>
    <property type="match status" value="1"/>
</dbReference>
<feature type="transmembrane region" description="Helical" evidence="11">
    <location>
        <begin position="267"/>
        <end position="291"/>
    </location>
</feature>
<dbReference type="PANTHER" id="PTHR12591">
    <property type="entry name" value="GLUCOSE-6-PHOSPHATASE"/>
    <property type="match status" value="1"/>
</dbReference>
<dbReference type="EMBL" id="SJOL01003125">
    <property type="protein sequence ID" value="TGZ72979.1"/>
    <property type="molecule type" value="Genomic_DNA"/>
</dbReference>
<accession>A0A4S2MDF2</accession>
<dbReference type="InterPro" id="IPR036938">
    <property type="entry name" value="PAP2/HPO_sf"/>
</dbReference>
<dbReference type="AlphaFoldDB" id="A0A4S2MDF2"/>
<keyword evidence="7" id="KW-0378">Hydrolase</keyword>
<evidence type="ECO:0000313" key="13">
    <source>
        <dbReference type="EMBL" id="TGZ72979.1"/>
    </source>
</evidence>
<keyword evidence="14" id="KW-1185">Reference proteome</keyword>
<name>A0A4S2MDF2_OPIFE</name>
<evidence type="ECO:0000313" key="14">
    <source>
        <dbReference type="Proteomes" id="UP000308267"/>
    </source>
</evidence>
<feature type="domain" description="Phosphatidic acid phosphatase type 2/haloperoxidase" evidence="12">
    <location>
        <begin position="52"/>
        <end position="190"/>
    </location>
</feature>
<keyword evidence="5" id="KW-0312">Gluconeogenesis</keyword>
<dbReference type="EC" id="3.1.3.9" evidence="4"/>
<feature type="transmembrane region" description="Helical" evidence="11">
    <location>
        <begin position="148"/>
        <end position="169"/>
    </location>
</feature>
<dbReference type="GO" id="GO:0051156">
    <property type="term" value="P:glucose 6-phosphate metabolic process"/>
    <property type="evidence" value="ECO:0007669"/>
    <property type="project" value="TreeGrafter"/>
</dbReference>
<evidence type="ECO:0000256" key="10">
    <source>
        <dbReference type="ARBA" id="ARBA00023136"/>
    </source>
</evidence>
<evidence type="ECO:0000256" key="6">
    <source>
        <dbReference type="ARBA" id="ARBA00022692"/>
    </source>
</evidence>
<comment type="pathway">
    <text evidence="2">Carbohydrate biosynthesis; gluconeogenesis.</text>
</comment>
<dbReference type="GO" id="GO:0006094">
    <property type="term" value="P:gluconeogenesis"/>
    <property type="evidence" value="ECO:0007669"/>
    <property type="project" value="UniProtKB-KW"/>
</dbReference>
<sequence>MESLHVRGVGFIQWIQQFQYLDSLMINTSHLGSPLIAYALVFPLAYYLNPTLGLLTMLCASFTEWFSGLLKWILHGHRPYWWVGLYARKTNTAVMHLEQFPVTCETGPGSPSGHCMITLASLVPLVLYLHQCLLRHTGSKRPSPYGELVLLIFGLFTLVLGLSRCYLAAHFPHQVLAGVVSGLCFGYFFTHLFQVAQLASKPSKSTLNHGMVNYLVYLIRTPGLLIGFGFGSLLLAWMFGWFLQTILGVDINWSVKLAQRACRRPEWVHLSSSLMVGFARIAGYLSGLAIAICLCPPPDRSLWTPNTNLSVVPLAVISVIVTKLIEALCRRAVSALLMPILPPSNSTGPGVALLASSVVEGSVGPLIAVWVLPSMLGKLGRLHE</sequence>
<dbReference type="OrthoDB" id="6416209at2759"/>
<comment type="subcellular location">
    <subcellularLocation>
        <location evidence="1">Endoplasmic reticulum membrane</location>
        <topology evidence="1">Multi-pass membrane protein</topology>
    </subcellularLocation>
</comment>
<evidence type="ECO:0000256" key="3">
    <source>
        <dbReference type="ARBA" id="ARBA00009266"/>
    </source>
</evidence>
<dbReference type="EMBL" id="SJOL01003125">
    <property type="protein sequence ID" value="TGZ72981.1"/>
    <property type="molecule type" value="Genomic_DNA"/>
</dbReference>
<comment type="caution">
    <text evidence="13">The sequence shown here is derived from an EMBL/GenBank/DDBJ whole genome shotgun (WGS) entry which is preliminary data.</text>
</comment>
<keyword evidence="9 11" id="KW-1133">Transmembrane helix</keyword>
<evidence type="ECO:0000256" key="9">
    <source>
        <dbReference type="ARBA" id="ARBA00022989"/>
    </source>
</evidence>
<dbReference type="PANTHER" id="PTHR12591:SF0">
    <property type="entry name" value="FI19814P1"/>
    <property type="match status" value="1"/>
</dbReference>
<dbReference type="GO" id="GO:0004346">
    <property type="term" value="F:glucose-6-phosphatase activity"/>
    <property type="evidence" value="ECO:0007669"/>
    <property type="project" value="UniProtKB-EC"/>
</dbReference>
<dbReference type="InterPro" id="IPR000326">
    <property type="entry name" value="PAP2/HPO"/>
</dbReference>
<reference evidence="13 14" key="1">
    <citation type="journal article" date="2019" name="BMC Genomics">
        <title>New insights from Opisthorchis felineus genome: update on genomics of the epidemiologically important liver flukes.</title>
        <authorList>
            <person name="Ershov N.I."/>
            <person name="Mordvinov V.A."/>
            <person name="Prokhortchouk E.B."/>
            <person name="Pakharukova M.Y."/>
            <person name="Gunbin K.V."/>
            <person name="Ustyantsev K."/>
            <person name="Genaev M.A."/>
            <person name="Blinov A.G."/>
            <person name="Mazur A."/>
            <person name="Boulygina E."/>
            <person name="Tsygankova S."/>
            <person name="Khrameeva E."/>
            <person name="Chekanov N."/>
            <person name="Fan G."/>
            <person name="Xiao A."/>
            <person name="Zhang H."/>
            <person name="Xu X."/>
            <person name="Yang H."/>
            <person name="Solovyev V."/>
            <person name="Lee S.M."/>
            <person name="Liu X."/>
            <person name="Afonnikov D.A."/>
            <person name="Skryabin K.G."/>
        </authorList>
    </citation>
    <scope>NUCLEOTIDE SEQUENCE [LARGE SCALE GENOMIC DNA]</scope>
    <source>
        <strain evidence="13">AK-0245</strain>
        <tissue evidence="13">Whole organism</tissue>
    </source>
</reference>
<dbReference type="Pfam" id="PF01569">
    <property type="entry name" value="PAP2"/>
    <property type="match status" value="1"/>
</dbReference>
<evidence type="ECO:0000259" key="12">
    <source>
        <dbReference type="SMART" id="SM00014"/>
    </source>
</evidence>
<dbReference type="Gene3D" id="1.20.144.10">
    <property type="entry name" value="Phosphatidic acid phosphatase type 2/haloperoxidase"/>
    <property type="match status" value="1"/>
</dbReference>
<keyword evidence="8" id="KW-0256">Endoplasmic reticulum</keyword>
<feature type="transmembrane region" description="Helical" evidence="11">
    <location>
        <begin position="175"/>
        <end position="199"/>
    </location>
</feature>
<keyword evidence="10 11" id="KW-0472">Membrane</keyword>
<proteinExistence type="inferred from homology"/>
<dbReference type="SUPFAM" id="SSF48317">
    <property type="entry name" value="Acid phosphatase/Vanadium-dependent haloperoxidase"/>
    <property type="match status" value="1"/>
</dbReference>
<gene>
    <name evidence="13" type="ORF">CRM22_001764</name>
</gene>
<feature type="transmembrane region" description="Helical" evidence="11">
    <location>
        <begin position="350"/>
        <end position="372"/>
    </location>
</feature>
<evidence type="ECO:0000256" key="1">
    <source>
        <dbReference type="ARBA" id="ARBA00004477"/>
    </source>
</evidence>
<keyword evidence="6 11" id="KW-0812">Transmembrane</keyword>
<evidence type="ECO:0000256" key="4">
    <source>
        <dbReference type="ARBA" id="ARBA00012634"/>
    </source>
</evidence>
<feature type="transmembrane region" description="Helical" evidence="11">
    <location>
        <begin position="311"/>
        <end position="329"/>
    </location>
</feature>
<evidence type="ECO:0000256" key="2">
    <source>
        <dbReference type="ARBA" id="ARBA00004742"/>
    </source>
</evidence>
<dbReference type="STRING" id="147828.A0A4S2MDF2"/>
<feature type="transmembrane region" description="Helical" evidence="11">
    <location>
        <begin position="31"/>
        <end position="48"/>
    </location>
</feature>
<dbReference type="Proteomes" id="UP000308267">
    <property type="component" value="Unassembled WGS sequence"/>
</dbReference>
<evidence type="ECO:0000256" key="7">
    <source>
        <dbReference type="ARBA" id="ARBA00022801"/>
    </source>
</evidence>
<comment type="similarity">
    <text evidence="3">Belongs to the glucose-6-phosphatase family.</text>
</comment>
<evidence type="ECO:0000256" key="11">
    <source>
        <dbReference type="SAM" id="Phobius"/>
    </source>
</evidence>
<organism evidence="13 14">
    <name type="scientific">Opisthorchis felineus</name>
    <dbReference type="NCBI Taxonomy" id="147828"/>
    <lineage>
        <taxon>Eukaryota</taxon>
        <taxon>Metazoa</taxon>
        <taxon>Spiralia</taxon>
        <taxon>Lophotrochozoa</taxon>
        <taxon>Platyhelminthes</taxon>
        <taxon>Trematoda</taxon>
        <taxon>Digenea</taxon>
        <taxon>Opisthorchiida</taxon>
        <taxon>Opisthorchiata</taxon>
        <taxon>Opisthorchiidae</taxon>
        <taxon>Opisthorchis</taxon>
    </lineage>
</organism>
<evidence type="ECO:0000256" key="5">
    <source>
        <dbReference type="ARBA" id="ARBA00022432"/>
    </source>
</evidence>